<reference evidence="3 4" key="1">
    <citation type="journal article" date="2024" name="G3 (Bethesda)">
        <title>Genome assembly of Hibiscus sabdariffa L. provides insights into metabolisms of medicinal natural products.</title>
        <authorList>
            <person name="Kim T."/>
        </authorList>
    </citation>
    <scope>NUCLEOTIDE SEQUENCE [LARGE SCALE GENOMIC DNA]</scope>
    <source>
        <strain evidence="3">TK-2024</strain>
        <tissue evidence="3">Old leaves</tissue>
    </source>
</reference>
<dbReference type="PANTHER" id="PTHR31286:SF178">
    <property type="entry name" value="DUF4283 DOMAIN-CONTAINING PROTEIN"/>
    <property type="match status" value="1"/>
</dbReference>
<organism evidence="3 4">
    <name type="scientific">Hibiscus sabdariffa</name>
    <name type="common">roselle</name>
    <dbReference type="NCBI Taxonomy" id="183260"/>
    <lineage>
        <taxon>Eukaryota</taxon>
        <taxon>Viridiplantae</taxon>
        <taxon>Streptophyta</taxon>
        <taxon>Embryophyta</taxon>
        <taxon>Tracheophyta</taxon>
        <taxon>Spermatophyta</taxon>
        <taxon>Magnoliopsida</taxon>
        <taxon>eudicotyledons</taxon>
        <taxon>Gunneridae</taxon>
        <taxon>Pentapetalae</taxon>
        <taxon>rosids</taxon>
        <taxon>malvids</taxon>
        <taxon>Malvales</taxon>
        <taxon>Malvaceae</taxon>
        <taxon>Malvoideae</taxon>
        <taxon>Hibiscus</taxon>
    </lineage>
</organism>
<dbReference type="Proteomes" id="UP001396334">
    <property type="component" value="Unassembled WGS sequence"/>
</dbReference>
<protein>
    <recommendedName>
        <fullName evidence="2">Zinc knuckle CX2CX4HX4C domain-containing protein</fullName>
    </recommendedName>
</protein>
<name>A0ABR2NAF8_9ROSI</name>
<evidence type="ECO:0000313" key="4">
    <source>
        <dbReference type="Proteomes" id="UP001396334"/>
    </source>
</evidence>
<comment type="caution">
    <text evidence="3">The sequence shown here is derived from an EMBL/GenBank/DDBJ whole genome shotgun (WGS) entry which is preliminary data.</text>
</comment>
<keyword evidence="4" id="KW-1185">Reference proteome</keyword>
<dbReference type="InterPro" id="IPR025836">
    <property type="entry name" value="Zn_knuckle_CX2CX4HX4C"/>
</dbReference>
<accession>A0ABR2NAF8</accession>
<evidence type="ECO:0000313" key="3">
    <source>
        <dbReference type="EMBL" id="KAK8973037.1"/>
    </source>
</evidence>
<feature type="domain" description="Zinc knuckle CX2CX4HX4C" evidence="2">
    <location>
        <begin position="771"/>
        <end position="795"/>
    </location>
</feature>
<evidence type="ECO:0000259" key="2">
    <source>
        <dbReference type="Pfam" id="PF14392"/>
    </source>
</evidence>
<evidence type="ECO:0000256" key="1">
    <source>
        <dbReference type="SAM" id="MobiDB-lite"/>
    </source>
</evidence>
<feature type="compositionally biased region" description="Low complexity" evidence="1">
    <location>
        <begin position="853"/>
        <end position="864"/>
    </location>
</feature>
<dbReference type="Pfam" id="PF14392">
    <property type="entry name" value="zf-CCHC_4"/>
    <property type="match status" value="1"/>
</dbReference>
<dbReference type="EMBL" id="JBBPBN010000194">
    <property type="protein sequence ID" value="KAK8973037.1"/>
    <property type="molecule type" value="Genomic_DNA"/>
</dbReference>
<proteinExistence type="predicted"/>
<feature type="region of interest" description="Disordered" evidence="1">
    <location>
        <begin position="834"/>
        <end position="870"/>
    </location>
</feature>
<dbReference type="PANTHER" id="PTHR31286">
    <property type="entry name" value="GLYCINE-RICH CELL WALL STRUCTURAL PROTEIN 1.8-LIKE"/>
    <property type="match status" value="1"/>
</dbReference>
<sequence>MAFFLSIFLSTFLLPPLWILFLGIIANDSLWPGLRSFSAVDSFPFSPLFCVLFCGCDRLVYRVPAKAVFCARAATSLVCRDLIPSGLSLRVYLFGRRLWTVQGPGVSVLWVSRPPVASSRQGPGVSVLWVSRPPVASSRQAGSALVGRAFPKSQLALAPPPWRRWPPWVPLSLILSSLYCFFSVLFSKIDFCFPSWQAVASSWPGFVSRISGLRAARRVHATLRSGNGSPFLLDRTSVSAPNSWRTARTIGSGSRLAPDPLDGPTHAWIRNRCSCSWISHIGHSISSGSRLAPDPLDGPTHAWIRNRCSCSWISHIGHSLRAHDVGPVPFFGLPLMSALSVGSSLSPGRVEAVVIHSSCAWISRIGLLSRAHDAGPVPFFGLLLILVHFVGSSLSTDLAVVGVTHPILLGLCRLKAINISPAWAVFPSAWTNRPFVWGVLEAWANAPYGVDPFLGIGLLSLLISQRFCFWVLFRNIWVTFRRIWTQLSCPPTPYPVAWLSYAWLSSQVTYAPPILFLAFLLFLTSCRYLPPSPSLSLFPLALCNYLKAALIPLDCINNFQHSFLHRFPSLVLSCTMDPELLHAMDNLHFTAEEAETVIPDGLSDEEDSGSWLVGSVVSSKPVNGDSVIRVFRSVWKAKNIQELVELRSNFFLIKPATKDAREMIYRRRPWAYHDEFFSIKHYNPALTIDDYDFKLMTIWVRVYRLPLRAMNRDTGLRLGSSVGKALGVDHRIEGGNMGEFLRILVQMDIRKPLRRCVLLSAGPRKPAVPCPLRYERLPEFCFFCGLVGHDLAACSTKPAALDDKQLQYGSWLRVQSQQPRPGPRRRTRIEYFTEPAVSSIESPPSNPPAPVEATAPTSHAPAATGSDPGGAVMAEVAEASPPGVNIVPGLPATTPMANTTVIPPETAVENGGTQTVDATAVSFDSSSRTDSVAVGPGSSPQANNGSWPALVAVDPGLSAQAVASSIVLQQSAGNVVIEGAPLADSFSIPQQVKPDGKHTLVVRSQSTVMVNATSPTRISKRALQGKYEVRTPIQPKRSRLCSSSGSEYKNAGMSSLNSSTEVAEPVWATVTAASLLHGDFLAANDNGKHPRARPLLSTPTWSPPPAGTIAITVDGGGGFLCRHTDWLNGGFFLSRCSGSGWASMVAVFGWSKALVYGFGEFLGSPSLWLLGTDCLGAGRGGFLGFCPLPAEGFTVVLRRRPLWAARNLHGLNPKILEQSSVVKTNAVNRMKGFDPGLGTALLTEP</sequence>
<dbReference type="InterPro" id="IPR040256">
    <property type="entry name" value="At4g02000-like"/>
</dbReference>
<gene>
    <name evidence="3" type="ORF">V6N11_047040</name>
</gene>